<evidence type="ECO:0000313" key="2">
    <source>
        <dbReference type="EMBL" id="GBN65752.1"/>
    </source>
</evidence>
<comment type="caution">
    <text evidence="2">The sequence shown here is derived from an EMBL/GenBank/DDBJ whole genome shotgun (WGS) entry which is preliminary data.</text>
</comment>
<dbReference type="Proteomes" id="UP000499080">
    <property type="component" value="Unassembled WGS sequence"/>
</dbReference>
<evidence type="ECO:0000256" key="1">
    <source>
        <dbReference type="SAM" id="MobiDB-lite"/>
    </source>
</evidence>
<proteinExistence type="predicted"/>
<dbReference type="EMBL" id="BGPR01014559">
    <property type="protein sequence ID" value="GBN65752.1"/>
    <property type="molecule type" value="Genomic_DNA"/>
</dbReference>
<keyword evidence="3" id="KW-1185">Reference proteome</keyword>
<reference evidence="2 3" key="1">
    <citation type="journal article" date="2019" name="Sci. Rep.">
        <title>Orb-weaving spider Araneus ventricosus genome elucidates the spidroin gene catalogue.</title>
        <authorList>
            <person name="Kono N."/>
            <person name="Nakamura H."/>
            <person name="Ohtoshi R."/>
            <person name="Moran D.A.P."/>
            <person name="Shinohara A."/>
            <person name="Yoshida Y."/>
            <person name="Fujiwara M."/>
            <person name="Mori M."/>
            <person name="Tomita M."/>
            <person name="Arakawa K."/>
        </authorList>
    </citation>
    <scope>NUCLEOTIDE SEQUENCE [LARGE SCALE GENOMIC DNA]</scope>
</reference>
<gene>
    <name evidence="2" type="ORF">AVEN_24891_1</name>
</gene>
<sequence>MAFSTKNGDKVWKVSLAVEFLLIMKKVGKFDTFEKIDTICCPLKGPDFRLPIRQWWIFRPDGTAHHGAQRGKAATGSGYSQPRRLPWC</sequence>
<protein>
    <submittedName>
        <fullName evidence="2">Uncharacterized protein</fullName>
    </submittedName>
</protein>
<dbReference type="AlphaFoldDB" id="A0A4Y2QQT1"/>
<organism evidence="2 3">
    <name type="scientific">Araneus ventricosus</name>
    <name type="common">Orbweaver spider</name>
    <name type="synonym">Epeira ventricosa</name>
    <dbReference type="NCBI Taxonomy" id="182803"/>
    <lineage>
        <taxon>Eukaryota</taxon>
        <taxon>Metazoa</taxon>
        <taxon>Ecdysozoa</taxon>
        <taxon>Arthropoda</taxon>
        <taxon>Chelicerata</taxon>
        <taxon>Arachnida</taxon>
        <taxon>Araneae</taxon>
        <taxon>Araneomorphae</taxon>
        <taxon>Entelegynae</taxon>
        <taxon>Araneoidea</taxon>
        <taxon>Araneidae</taxon>
        <taxon>Araneus</taxon>
    </lineage>
</organism>
<name>A0A4Y2QQT1_ARAVE</name>
<evidence type="ECO:0000313" key="3">
    <source>
        <dbReference type="Proteomes" id="UP000499080"/>
    </source>
</evidence>
<feature type="region of interest" description="Disordered" evidence="1">
    <location>
        <begin position="63"/>
        <end position="88"/>
    </location>
</feature>
<accession>A0A4Y2QQT1</accession>